<feature type="signal peptide" evidence="9">
    <location>
        <begin position="1"/>
        <end position="21"/>
    </location>
</feature>
<evidence type="ECO:0000256" key="5">
    <source>
        <dbReference type="ARBA" id="ARBA00022729"/>
    </source>
</evidence>
<dbReference type="InterPro" id="IPR056304">
    <property type="entry name" value="Lip-like_C"/>
</dbReference>
<evidence type="ECO:0000313" key="11">
    <source>
        <dbReference type="EMBL" id="MBC2311104.1"/>
    </source>
</evidence>
<evidence type="ECO:0000256" key="2">
    <source>
        <dbReference type="ARBA" id="ARBA00004613"/>
    </source>
</evidence>
<dbReference type="EMBL" id="JAASWV010000012">
    <property type="protein sequence ID" value="MBC2311104.1"/>
    <property type="molecule type" value="Genomic_DNA"/>
</dbReference>
<comment type="caution">
    <text evidence="11">The sequence shown here is derived from an EMBL/GenBank/DDBJ whole genome shotgun (WGS) entry which is preliminary data.</text>
</comment>
<keyword evidence="4" id="KW-0964">Secreted</keyword>
<evidence type="ECO:0000256" key="7">
    <source>
        <dbReference type="ARBA" id="ARBA00022963"/>
    </source>
</evidence>
<keyword evidence="7" id="KW-0442">Lipid degradation</keyword>
<gene>
    <name evidence="11" type="ORF">HCJ81_09390</name>
</gene>
<feature type="domain" description="Lipase-like C-terminal" evidence="10">
    <location>
        <begin position="33"/>
        <end position="388"/>
    </location>
</feature>
<dbReference type="InterPro" id="IPR029058">
    <property type="entry name" value="AB_hydrolase_fold"/>
</dbReference>
<evidence type="ECO:0000256" key="6">
    <source>
        <dbReference type="ARBA" id="ARBA00022801"/>
    </source>
</evidence>
<accession>A0A7X0ZV52</accession>
<evidence type="ECO:0000256" key="8">
    <source>
        <dbReference type="ARBA" id="ARBA00023098"/>
    </source>
</evidence>
<feature type="chain" id="PRO_5044441248" description="triacylglycerol lipase" evidence="9">
    <location>
        <begin position="22"/>
        <end position="412"/>
    </location>
</feature>
<dbReference type="SUPFAM" id="SSF53474">
    <property type="entry name" value="alpha/beta-Hydrolases"/>
    <property type="match status" value="1"/>
</dbReference>
<evidence type="ECO:0000259" key="10">
    <source>
        <dbReference type="Pfam" id="PF24708"/>
    </source>
</evidence>
<dbReference type="Proteomes" id="UP000565628">
    <property type="component" value="Unassembled WGS sequence"/>
</dbReference>
<evidence type="ECO:0000256" key="4">
    <source>
        <dbReference type="ARBA" id="ARBA00022525"/>
    </source>
</evidence>
<dbReference type="RefSeq" id="WP_185641987.1">
    <property type="nucleotide sequence ID" value="NZ_JAASWV010000012.1"/>
</dbReference>
<name>A0A7X0ZV52_9LIST</name>
<evidence type="ECO:0000256" key="9">
    <source>
        <dbReference type="SAM" id="SignalP"/>
    </source>
</evidence>
<comment type="catalytic activity">
    <reaction evidence="1">
        <text>a triacylglycerol + H2O = a diacylglycerol + a fatty acid + H(+)</text>
        <dbReference type="Rhea" id="RHEA:12044"/>
        <dbReference type="ChEBI" id="CHEBI:15377"/>
        <dbReference type="ChEBI" id="CHEBI:15378"/>
        <dbReference type="ChEBI" id="CHEBI:17855"/>
        <dbReference type="ChEBI" id="CHEBI:18035"/>
        <dbReference type="ChEBI" id="CHEBI:28868"/>
        <dbReference type="EC" id="3.1.1.3"/>
    </reaction>
</comment>
<comment type="subcellular location">
    <subcellularLocation>
        <location evidence="2">Secreted</location>
    </subcellularLocation>
</comment>
<evidence type="ECO:0000313" key="12">
    <source>
        <dbReference type="Proteomes" id="UP000565628"/>
    </source>
</evidence>
<reference evidence="11 12" key="1">
    <citation type="submission" date="2020-03" db="EMBL/GenBank/DDBJ databases">
        <title>Soil Listeria distribution.</title>
        <authorList>
            <person name="Liao J."/>
            <person name="Wiedmann M."/>
        </authorList>
    </citation>
    <scope>NUCLEOTIDE SEQUENCE [LARGE SCALE GENOMIC DNA]</scope>
    <source>
        <strain evidence="11 12">FSL L7-0039</strain>
    </source>
</reference>
<keyword evidence="6" id="KW-0378">Hydrolase</keyword>
<dbReference type="PANTHER" id="PTHR34043:SF3">
    <property type="entry name" value="ALPHA_BETA-HYDROLASES SUPERFAMILY PROTEIN"/>
    <property type="match status" value="1"/>
</dbReference>
<dbReference type="EC" id="3.1.1.3" evidence="3"/>
<dbReference type="GO" id="GO:0016042">
    <property type="term" value="P:lipid catabolic process"/>
    <property type="evidence" value="ECO:0007669"/>
    <property type="project" value="UniProtKB-KW"/>
</dbReference>
<proteinExistence type="predicted"/>
<dbReference type="PANTHER" id="PTHR34043">
    <property type="entry name" value="ALPHA/BETA-HYDROLASES SUPERFAMILY PROTEIN"/>
    <property type="match status" value="1"/>
</dbReference>
<evidence type="ECO:0000256" key="1">
    <source>
        <dbReference type="ARBA" id="ARBA00001024"/>
    </source>
</evidence>
<dbReference type="Pfam" id="PF24708">
    <property type="entry name" value="Lip_C"/>
    <property type="match status" value="1"/>
</dbReference>
<dbReference type="GO" id="GO:0004806">
    <property type="term" value="F:triacylglycerol lipase activity"/>
    <property type="evidence" value="ECO:0007669"/>
    <property type="project" value="UniProtKB-EC"/>
</dbReference>
<dbReference type="Gene3D" id="3.40.50.1820">
    <property type="entry name" value="alpha/beta hydrolase"/>
    <property type="match status" value="1"/>
</dbReference>
<keyword evidence="5 9" id="KW-0732">Signal</keyword>
<organism evidence="11 12">
    <name type="scientific">Listeria booriae</name>
    <dbReference type="NCBI Taxonomy" id="1552123"/>
    <lineage>
        <taxon>Bacteria</taxon>
        <taxon>Bacillati</taxon>
        <taxon>Bacillota</taxon>
        <taxon>Bacilli</taxon>
        <taxon>Bacillales</taxon>
        <taxon>Listeriaceae</taxon>
        <taxon>Listeria</taxon>
    </lineage>
</organism>
<keyword evidence="8" id="KW-0443">Lipid metabolism</keyword>
<dbReference type="GO" id="GO:0005576">
    <property type="term" value="C:extracellular region"/>
    <property type="evidence" value="ECO:0007669"/>
    <property type="project" value="UniProtKB-SubCell"/>
</dbReference>
<protein>
    <recommendedName>
        <fullName evidence="3">triacylglycerol lipase</fullName>
        <ecNumber evidence="3">3.1.1.3</ecNumber>
    </recommendedName>
</protein>
<dbReference type="AlphaFoldDB" id="A0A7X0ZV52"/>
<evidence type="ECO:0000256" key="3">
    <source>
        <dbReference type="ARBA" id="ARBA00013279"/>
    </source>
</evidence>
<sequence>MRRRMIIFLATVACFVSITFHGIEQKVAAATQNDYPIILVHGLAGWDRNEALGYKYWGGFYDIQQTLKQKGYPVYTATVGPFASNWDRAAELYAYIKGGTVDYGAAHAARENHARYGRTYPGIYKQWSDANKIHLVGHSMGGLTIRQLTTMLEDGNAEEQAYYKAHPEQGISPLFAGKKHSIQSVTTIATPNNGTSFAENENVLVPVIRNMVTGMSALSGNALHPIIYDFKLDQFGIKRQPNETLPAYNNRVFKSAIWKTDDISSYDLSVEGVIKNQANLQTKSDVYYFSYTGQATRQTLLTKQEVPMITMFPAFVPASNYMNSFRKTASNGMKIDNTWAANDGLVNVVSSYYPFGVSAKKADANPVKGQWNYYPVKQGWDHLDFIGMGDKLPSVVNTFYLDIVKTVTNLPK</sequence>